<comment type="caution">
    <text evidence="3">The sequence shown here is derived from an EMBL/GenBank/DDBJ whole genome shotgun (WGS) entry which is preliminary data.</text>
</comment>
<dbReference type="PATRIC" id="fig|1335616.4.peg.1633"/>
<dbReference type="RefSeq" id="WP_044011324.1">
    <property type="nucleotide sequence ID" value="NZ_AWTT01000047.1"/>
</dbReference>
<feature type="domain" description="BD-FAE-like" evidence="2">
    <location>
        <begin position="32"/>
        <end position="216"/>
    </location>
</feature>
<dbReference type="PANTHER" id="PTHR48081:SF6">
    <property type="entry name" value="PEPTIDASE S9 PROLYL OLIGOPEPTIDASE CATALYTIC DOMAIN-CONTAINING PROTEIN"/>
    <property type="match status" value="1"/>
</dbReference>
<dbReference type="OrthoDB" id="9794725at2"/>
<gene>
    <name evidence="3" type="ORF">WDC_1628</name>
</gene>
<dbReference type="Gene3D" id="3.40.50.1820">
    <property type="entry name" value="alpha/beta hydrolase"/>
    <property type="match status" value="1"/>
</dbReference>
<reference evidence="3 4" key="1">
    <citation type="submission" date="2013-08" db="EMBL/GenBank/DDBJ databases">
        <title>Lactobacillus wasatchii sp. WDC04, a late gas producing bacteria isolated from aged chedder cheese.</title>
        <authorList>
            <person name="Oberg C.J."/>
            <person name="Culumber M."/>
            <person name="McMahon D.J."/>
            <person name="Broadbent J.R."/>
            <person name="Oberg T.S."/>
            <person name="Ortaki F."/>
        </authorList>
    </citation>
    <scope>NUCLEOTIDE SEQUENCE [LARGE SCALE GENOMIC DNA]</scope>
    <source>
        <strain evidence="3 4">WDC04</strain>
    </source>
</reference>
<dbReference type="SUPFAM" id="SSF53474">
    <property type="entry name" value="alpha/beta-Hydrolases"/>
    <property type="match status" value="1"/>
</dbReference>
<dbReference type="Pfam" id="PF20434">
    <property type="entry name" value="BD-FAE"/>
    <property type="match status" value="1"/>
</dbReference>
<protein>
    <submittedName>
        <fullName evidence="3">Putative lipase/esterase</fullName>
    </submittedName>
</protein>
<evidence type="ECO:0000313" key="3">
    <source>
        <dbReference type="EMBL" id="KIS02797.1"/>
    </source>
</evidence>
<dbReference type="InterPro" id="IPR029058">
    <property type="entry name" value="AB_hydrolase_fold"/>
</dbReference>
<dbReference type="InterPro" id="IPR049492">
    <property type="entry name" value="BD-FAE-like_dom"/>
</dbReference>
<dbReference type="AlphaFoldDB" id="A0A0D1A503"/>
<dbReference type="EMBL" id="AWTT01000047">
    <property type="protein sequence ID" value="KIS02797.1"/>
    <property type="molecule type" value="Genomic_DNA"/>
</dbReference>
<organism evidence="3 4">
    <name type="scientific">Paucilactobacillus wasatchensis</name>
    <dbReference type="NCBI Taxonomy" id="1335616"/>
    <lineage>
        <taxon>Bacteria</taxon>
        <taxon>Bacillati</taxon>
        <taxon>Bacillota</taxon>
        <taxon>Bacilli</taxon>
        <taxon>Lactobacillales</taxon>
        <taxon>Lactobacillaceae</taxon>
        <taxon>Paucilactobacillus</taxon>
    </lineage>
</organism>
<dbReference type="Proteomes" id="UP000032279">
    <property type="component" value="Unassembled WGS sequence"/>
</dbReference>
<proteinExistence type="predicted"/>
<dbReference type="GO" id="GO:0016787">
    <property type="term" value="F:hydrolase activity"/>
    <property type="evidence" value="ECO:0007669"/>
    <property type="project" value="UniProtKB-KW"/>
</dbReference>
<dbReference type="STRING" id="1335616.WDC_1628"/>
<keyword evidence="4" id="KW-1185">Reference proteome</keyword>
<dbReference type="InterPro" id="IPR050300">
    <property type="entry name" value="GDXG_lipolytic_enzyme"/>
</dbReference>
<accession>A0A0D1A503</accession>
<evidence type="ECO:0000256" key="1">
    <source>
        <dbReference type="ARBA" id="ARBA00022801"/>
    </source>
</evidence>
<dbReference type="PANTHER" id="PTHR48081">
    <property type="entry name" value="AB HYDROLASE SUPERFAMILY PROTEIN C4A8.06C"/>
    <property type="match status" value="1"/>
</dbReference>
<name>A0A0D1A503_9LACO</name>
<evidence type="ECO:0000259" key="2">
    <source>
        <dbReference type="Pfam" id="PF20434"/>
    </source>
</evidence>
<evidence type="ECO:0000313" key="4">
    <source>
        <dbReference type="Proteomes" id="UP000032279"/>
    </source>
</evidence>
<keyword evidence="1" id="KW-0378">Hydrolase</keyword>
<sequence length="272" mass="30014">MQVIQKSLSTKNYATKATVTGYLREPDEHAGHTSLPAIIFVPGGSYTHIPVQQAESIALAFAAQGYQSFILRYSFAGEKSPLLPAPIIELGLTFNMLRNHAVEWRLNPNQVATMGFSVGGHIVSLYNDYWDSEWLTQATSVPAMQLQPSAIILGYPVIDLRAGFPASGTDYSAWTTEPAKFAAQEHVTNSNAPTFCWVTNDDPIVPVNNSLAYANALAVHNIPQELHIFHHGPHGLALADERTAWKDDANQPHAAHWFDLAIEWLQENMLIN</sequence>